<dbReference type="InterPro" id="IPR011335">
    <property type="entry name" value="Restrct_endonuc-II-like"/>
</dbReference>
<sequence length="463" mass="52053">MFRIDDQILKDAAQADAENCQTCFELVNRFGELARTMMTPRALHNAGLFYSETLLNPQEAIRLSQPLPLPAKCGSCSVLCAMNAENINSPLSPGIALPLRWQRSDEQTERLSRLLPDRLVSISSEVLEKMYTCSTDLSESPEDWCLTLGVDYPEAYDLSGLEDCEFASSWAALAAAWILAIRGGTPDRTVGISAAWNEQQGFIEVGGLKEKALAATRAGIRTLYVAPGQVPTGHKTLGIELIELPAQFINPYLSLKPVLRRMFVVPDREASLTDHSYYYWFLKKTLSDDESADTYYRTCMLSQIVNECRDQLKLNTVGNFRLITVASRNEELAELIVRILLPNECLLLSSRETRSSAEKLRRIIEEDIPDCHRVIIHEIDSTPDHPQQYVNAQQVLQDYCHDEEVIIDLTTGTKSITVGLTHFAMIHNCRSFLLQCEYDHDQIIHGTEKGVLLPANKIDWSNS</sequence>
<dbReference type="SUPFAM" id="SSF52980">
    <property type="entry name" value="Restriction endonuclease-like"/>
    <property type="match status" value="1"/>
</dbReference>
<reference evidence="1 2" key="1">
    <citation type="submission" date="2019-02" db="EMBL/GenBank/DDBJ databases">
        <title>Deep-cultivation of Planctomycetes and their phenomic and genomic characterization uncovers novel biology.</title>
        <authorList>
            <person name="Wiegand S."/>
            <person name="Jogler M."/>
            <person name="Boedeker C."/>
            <person name="Pinto D."/>
            <person name="Vollmers J."/>
            <person name="Rivas-Marin E."/>
            <person name="Kohn T."/>
            <person name="Peeters S.H."/>
            <person name="Heuer A."/>
            <person name="Rast P."/>
            <person name="Oberbeckmann S."/>
            <person name="Bunk B."/>
            <person name="Jeske O."/>
            <person name="Meyerdierks A."/>
            <person name="Storesund J.E."/>
            <person name="Kallscheuer N."/>
            <person name="Luecker S."/>
            <person name="Lage O.M."/>
            <person name="Pohl T."/>
            <person name="Merkel B.J."/>
            <person name="Hornburger P."/>
            <person name="Mueller R.-W."/>
            <person name="Bruemmer F."/>
            <person name="Labrenz M."/>
            <person name="Spormann A.M."/>
            <person name="Op Den Camp H."/>
            <person name="Overmann J."/>
            <person name="Amann R."/>
            <person name="Jetten M.S.M."/>
            <person name="Mascher T."/>
            <person name="Medema M.H."/>
            <person name="Devos D.P."/>
            <person name="Kaster A.-K."/>
            <person name="Ovreas L."/>
            <person name="Rohde M."/>
            <person name="Galperin M.Y."/>
            <person name="Jogler C."/>
        </authorList>
    </citation>
    <scope>NUCLEOTIDE SEQUENCE [LARGE SCALE GENOMIC DNA]</scope>
    <source>
        <strain evidence="1 2">Pan54</strain>
    </source>
</reference>
<accession>A0A5C5XLJ6</accession>
<dbReference type="Gene3D" id="3.40.50.10770">
    <property type="entry name" value="Hypothetical protein VC1899 like domain (Restriction endonuclease-like)"/>
    <property type="match status" value="1"/>
</dbReference>
<proteinExistence type="predicted"/>
<keyword evidence="2" id="KW-1185">Reference proteome</keyword>
<dbReference type="AlphaFoldDB" id="A0A5C5XLJ6"/>
<organism evidence="1 2">
    <name type="scientific">Rubinisphaera italica</name>
    <dbReference type="NCBI Taxonomy" id="2527969"/>
    <lineage>
        <taxon>Bacteria</taxon>
        <taxon>Pseudomonadati</taxon>
        <taxon>Planctomycetota</taxon>
        <taxon>Planctomycetia</taxon>
        <taxon>Planctomycetales</taxon>
        <taxon>Planctomycetaceae</taxon>
        <taxon>Rubinisphaera</taxon>
    </lineage>
</organism>
<evidence type="ECO:0000313" key="1">
    <source>
        <dbReference type="EMBL" id="TWT63734.1"/>
    </source>
</evidence>
<dbReference type="RefSeq" id="WP_146505522.1">
    <property type="nucleotide sequence ID" value="NZ_SJPG01000001.1"/>
</dbReference>
<dbReference type="Proteomes" id="UP000316095">
    <property type="component" value="Unassembled WGS sequence"/>
</dbReference>
<dbReference type="OrthoDB" id="9803599at2"/>
<protein>
    <submittedName>
        <fullName evidence="1">CRISPR-associated protein</fullName>
    </submittedName>
</protein>
<evidence type="ECO:0000313" key="2">
    <source>
        <dbReference type="Proteomes" id="UP000316095"/>
    </source>
</evidence>
<name>A0A5C5XLJ6_9PLAN</name>
<gene>
    <name evidence="1" type="ORF">Pan54_44920</name>
</gene>
<comment type="caution">
    <text evidence="1">The sequence shown here is derived from an EMBL/GenBank/DDBJ whole genome shotgun (WGS) entry which is preliminary data.</text>
</comment>
<dbReference type="EMBL" id="SJPG01000001">
    <property type="protein sequence ID" value="TWT63734.1"/>
    <property type="molecule type" value="Genomic_DNA"/>
</dbReference>